<dbReference type="OrthoDB" id="7586326at2"/>
<feature type="domain" description="Calx-beta" evidence="5">
    <location>
        <begin position="299"/>
        <end position="350"/>
    </location>
</feature>
<organism evidence="6 7">
    <name type="scientific">Sphingomonas rubra</name>
    <dbReference type="NCBI Taxonomy" id="634430"/>
    <lineage>
        <taxon>Bacteria</taxon>
        <taxon>Pseudomonadati</taxon>
        <taxon>Pseudomonadota</taxon>
        <taxon>Alphaproteobacteria</taxon>
        <taxon>Sphingomonadales</taxon>
        <taxon>Sphingomonadaceae</taxon>
        <taxon>Sphingomonas</taxon>
    </lineage>
</organism>
<dbReference type="Gene3D" id="2.60.40.2030">
    <property type="match status" value="1"/>
</dbReference>
<dbReference type="Pfam" id="PF03160">
    <property type="entry name" value="Calx-beta"/>
    <property type="match status" value="1"/>
</dbReference>
<accession>A0A1I5UTI3</accession>
<dbReference type="SUPFAM" id="SSF141072">
    <property type="entry name" value="CalX-like"/>
    <property type="match status" value="1"/>
</dbReference>
<evidence type="ECO:0000313" key="7">
    <source>
        <dbReference type="Proteomes" id="UP000199586"/>
    </source>
</evidence>
<gene>
    <name evidence="6" type="ORF">SAMN04488241_1169</name>
</gene>
<evidence type="ECO:0000256" key="4">
    <source>
        <dbReference type="SAM" id="MobiDB-lite"/>
    </source>
</evidence>
<name>A0A1I5UTI3_9SPHN</name>
<dbReference type="Proteomes" id="UP000199586">
    <property type="component" value="Unassembled WGS sequence"/>
</dbReference>
<dbReference type="STRING" id="634430.SAMN04488241_1169"/>
<proteinExistence type="predicted"/>
<evidence type="ECO:0000256" key="3">
    <source>
        <dbReference type="ARBA" id="ARBA00022837"/>
    </source>
</evidence>
<dbReference type="RefSeq" id="WP_093334467.1">
    <property type="nucleotide sequence ID" value="NZ_FOXP01000016.1"/>
</dbReference>
<keyword evidence="1" id="KW-0732">Signal</keyword>
<evidence type="ECO:0000256" key="1">
    <source>
        <dbReference type="ARBA" id="ARBA00022729"/>
    </source>
</evidence>
<evidence type="ECO:0000313" key="6">
    <source>
        <dbReference type="EMBL" id="SFP98571.1"/>
    </source>
</evidence>
<dbReference type="Gene3D" id="2.60.120.920">
    <property type="match status" value="1"/>
</dbReference>
<keyword evidence="2" id="KW-0677">Repeat</keyword>
<keyword evidence="3" id="KW-0106">Calcium</keyword>
<dbReference type="InterPro" id="IPR043136">
    <property type="entry name" value="B30.2/SPRY_sf"/>
</dbReference>
<dbReference type="InterPro" id="IPR038081">
    <property type="entry name" value="CalX-like_sf"/>
</dbReference>
<evidence type="ECO:0000259" key="5">
    <source>
        <dbReference type="Pfam" id="PF03160"/>
    </source>
</evidence>
<dbReference type="GO" id="GO:0007154">
    <property type="term" value="P:cell communication"/>
    <property type="evidence" value="ECO:0007669"/>
    <property type="project" value="InterPro"/>
</dbReference>
<dbReference type="InterPro" id="IPR003644">
    <property type="entry name" value="Calx_beta"/>
</dbReference>
<dbReference type="AlphaFoldDB" id="A0A1I5UTI3"/>
<reference evidence="7" key="1">
    <citation type="submission" date="2016-10" db="EMBL/GenBank/DDBJ databases">
        <authorList>
            <person name="Varghese N."/>
            <person name="Submissions S."/>
        </authorList>
    </citation>
    <scope>NUCLEOTIDE SEQUENCE [LARGE SCALE GENOMIC DNA]</scope>
    <source>
        <strain evidence="7">CGMCC 1.9113</strain>
    </source>
</reference>
<evidence type="ECO:0000256" key="2">
    <source>
        <dbReference type="ARBA" id="ARBA00022737"/>
    </source>
</evidence>
<dbReference type="EMBL" id="FOXP01000016">
    <property type="protein sequence ID" value="SFP98571.1"/>
    <property type="molecule type" value="Genomic_DNA"/>
</dbReference>
<feature type="region of interest" description="Disordered" evidence="4">
    <location>
        <begin position="123"/>
        <end position="157"/>
    </location>
</feature>
<dbReference type="GO" id="GO:0016020">
    <property type="term" value="C:membrane"/>
    <property type="evidence" value="ECO:0007669"/>
    <property type="project" value="InterPro"/>
</dbReference>
<sequence length="560" mass="58269">MKAPLSQTLYLTEDGSTIPVAVASAVTIPPIVIGIPPSFDGLPSVQGDGTPQVGEPLVGIDAAVLNLGTAILRRAWLLGSTVLIEDASFTPDDDVTYTFRNQLVVAGVVVATVSVNVVVQAATATPTPTPPPSSQVTYTRADSDESTNPPRMRLSFPDNIPPSELIGKVVTFRRASNGQFNDAASLAVTLSEAHFDGQSYSIDREVDIDLSELMDNAPAGPFFTEWVLVVPDRGSFQSPVYSATLNSPPTTFNVVDAGSVLEGNSGSTDFAFPVSAIGALGYEKKADWTVVGIGTNPAGAADFVATTGTVTIPAGQDSATLYVQIVGDTTVEQDETFKVVLSNVRTTGYAALGDVPGLVGASNAEGTIANDDAPAYTTNLRWSDADSATYAVENGGLTARGYGRSIRTGRGNIAKSSGKWWIETTIEIYDDDVLFGLLTPGSNPFNQQPIIGFADNQLGVGFDDVNKVFFQGDERGQVGARFGATVVIQALDLDTNQWHLKVGGAWKIGNGDTGVGGIDISGRDGVALAPTVSLGSTSDAAGSRVTITSNSVPAAGYAYL</sequence>
<protein>
    <recommendedName>
        <fullName evidence="5">Calx-beta domain-containing protein</fullName>
    </recommendedName>
</protein>
<keyword evidence="7" id="KW-1185">Reference proteome</keyword>